<keyword evidence="8" id="KW-1185">Reference proteome</keyword>
<comment type="subcellular location">
    <subcellularLocation>
        <location evidence="1">Membrane</location>
        <topology evidence="1">Multi-pass membrane protein</topology>
    </subcellularLocation>
</comment>
<dbReference type="Pfam" id="PF09685">
    <property type="entry name" value="MamF_MmsF"/>
    <property type="match status" value="1"/>
</dbReference>
<dbReference type="EMBL" id="JACHGF010000003">
    <property type="protein sequence ID" value="MBB5283930.1"/>
    <property type="molecule type" value="Genomic_DNA"/>
</dbReference>
<gene>
    <name evidence="7" type="ORF">HNQ92_002073</name>
</gene>
<dbReference type="CDD" id="cd00093">
    <property type="entry name" value="HTH_XRE"/>
    <property type="match status" value="1"/>
</dbReference>
<dbReference type="InterPro" id="IPR010982">
    <property type="entry name" value="Lambda_DNA-bd_dom_sf"/>
</dbReference>
<dbReference type="Pfam" id="PF01381">
    <property type="entry name" value="HTH_3"/>
    <property type="match status" value="1"/>
</dbReference>
<evidence type="ECO:0000313" key="7">
    <source>
        <dbReference type="EMBL" id="MBB5283930.1"/>
    </source>
</evidence>
<evidence type="ECO:0000313" key="8">
    <source>
        <dbReference type="Proteomes" id="UP000557307"/>
    </source>
</evidence>
<keyword evidence="3 5" id="KW-1133">Transmembrane helix</keyword>
<organism evidence="7 8">
    <name type="scientific">Rhabdobacter roseus</name>
    <dbReference type="NCBI Taxonomy" id="1655419"/>
    <lineage>
        <taxon>Bacteria</taxon>
        <taxon>Pseudomonadati</taxon>
        <taxon>Bacteroidota</taxon>
        <taxon>Cytophagia</taxon>
        <taxon>Cytophagales</taxon>
        <taxon>Cytophagaceae</taxon>
        <taxon>Rhabdobacter</taxon>
    </lineage>
</organism>
<evidence type="ECO:0000256" key="5">
    <source>
        <dbReference type="SAM" id="Phobius"/>
    </source>
</evidence>
<feature type="transmembrane region" description="Helical" evidence="5">
    <location>
        <begin position="111"/>
        <end position="131"/>
    </location>
</feature>
<dbReference type="SUPFAM" id="SSF47413">
    <property type="entry name" value="lambda repressor-like DNA-binding domains"/>
    <property type="match status" value="1"/>
</dbReference>
<reference evidence="7 8" key="1">
    <citation type="submission" date="2020-08" db="EMBL/GenBank/DDBJ databases">
        <title>Genomic Encyclopedia of Type Strains, Phase IV (KMG-IV): sequencing the most valuable type-strain genomes for metagenomic binning, comparative biology and taxonomic classification.</title>
        <authorList>
            <person name="Goeker M."/>
        </authorList>
    </citation>
    <scope>NUCLEOTIDE SEQUENCE [LARGE SCALE GENOMIC DNA]</scope>
    <source>
        <strain evidence="7 8">DSM 105074</strain>
    </source>
</reference>
<protein>
    <submittedName>
        <fullName evidence="7">Transcriptional regulator with XRE-family HTH domain</fullName>
    </submittedName>
</protein>
<evidence type="ECO:0000256" key="4">
    <source>
        <dbReference type="ARBA" id="ARBA00023136"/>
    </source>
</evidence>
<dbReference type="InterPro" id="IPR001387">
    <property type="entry name" value="Cro/C1-type_HTH"/>
</dbReference>
<proteinExistence type="predicted"/>
<dbReference type="PROSITE" id="PS50943">
    <property type="entry name" value="HTH_CROC1"/>
    <property type="match status" value="1"/>
</dbReference>
<feature type="transmembrane region" description="Helical" evidence="5">
    <location>
        <begin position="80"/>
        <end position="99"/>
    </location>
</feature>
<comment type="caution">
    <text evidence="7">The sequence shown here is derived from an EMBL/GenBank/DDBJ whole genome shotgun (WGS) entry which is preliminary data.</text>
</comment>
<feature type="transmembrane region" description="Helical" evidence="5">
    <location>
        <begin position="143"/>
        <end position="162"/>
    </location>
</feature>
<dbReference type="SMART" id="SM00530">
    <property type="entry name" value="HTH_XRE"/>
    <property type="match status" value="1"/>
</dbReference>
<evidence type="ECO:0000256" key="1">
    <source>
        <dbReference type="ARBA" id="ARBA00004141"/>
    </source>
</evidence>
<evidence type="ECO:0000256" key="3">
    <source>
        <dbReference type="ARBA" id="ARBA00022989"/>
    </source>
</evidence>
<dbReference type="GO" id="GO:0003677">
    <property type="term" value="F:DNA binding"/>
    <property type="evidence" value="ECO:0007669"/>
    <property type="project" value="InterPro"/>
</dbReference>
<dbReference type="InterPro" id="IPR019109">
    <property type="entry name" value="MamF_MmsF"/>
</dbReference>
<keyword evidence="2 5" id="KW-0812">Transmembrane</keyword>
<keyword evidence="4 5" id="KW-0472">Membrane</keyword>
<feature type="domain" description="HTH cro/C1-type" evidence="6">
    <location>
        <begin position="4"/>
        <end position="57"/>
    </location>
</feature>
<evidence type="ECO:0000259" key="6">
    <source>
        <dbReference type="PROSITE" id="PS50943"/>
    </source>
</evidence>
<dbReference type="Proteomes" id="UP000557307">
    <property type="component" value="Unassembled WGS sequence"/>
</dbReference>
<dbReference type="AlphaFoldDB" id="A0A840TVF4"/>
<dbReference type="RefSeq" id="WP_184173829.1">
    <property type="nucleotide sequence ID" value="NZ_JACHGF010000003.1"/>
</dbReference>
<accession>A0A840TVF4</accession>
<dbReference type="Gene3D" id="1.10.260.40">
    <property type="entry name" value="lambda repressor-like DNA-binding domains"/>
    <property type="match status" value="1"/>
</dbReference>
<name>A0A840TVF4_9BACT</name>
<evidence type="ECO:0000256" key="2">
    <source>
        <dbReference type="ARBA" id="ARBA00022692"/>
    </source>
</evidence>
<sequence length="179" mass="20150">MSKLLALRQQLNITQEELCEKSGVSVRTIQRIEAGTAPKGYTLKALAKGLGVSEADLLDEKEKSVRDESTWLKVINLSPLPFIVIPPLNIAAPLLLMFWKNQFTPTTRQIVTIQILWTLVALLLLLLIMMLNDWFAIQSKFTLLVPIVWVLLNGFVVLRNAAEIAKNNTLRISLKFSLL</sequence>